<keyword evidence="7" id="KW-0479">Metal-binding</keyword>
<dbReference type="GO" id="GO:0005506">
    <property type="term" value="F:iron ion binding"/>
    <property type="evidence" value="ECO:0007669"/>
    <property type="project" value="InterPro"/>
</dbReference>
<evidence type="ECO:0008006" key="15">
    <source>
        <dbReference type="Google" id="ProtNLM"/>
    </source>
</evidence>
<evidence type="ECO:0000313" key="13">
    <source>
        <dbReference type="EMBL" id="PSR73385.1"/>
    </source>
</evidence>
<gene>
    <name evidence="13" type="ORF">PHLCEN_2v10677</name>
</gene>
<comment type="similarity">
    <text evidence="4">Belongs to the cytochrome P450 family.</text>
</comment>
<organism evidence="13 14">
    <name type="scientific">Hermanssonia centrifuga</name>
    <dbReference type="NCBI Taxonomy" id="98765"/>
    <lineage>
        <taxon>Eukaryota</taxon>
        <taxon>Fungi</taxon>
        <taxon>Dikarya</taxon>
        <taxon>Basidiomycota</taxon>
        <taxon>Agaricomycotina</taxon>
        <taxon>Agaricomycetes</taxon>
        <taxon>Polyporales</taxon>
        <taxon>Meruliaceae</taxon>
        <taxon>Hermanssonia</taxon>
    </lineage>
</organism>
<protein>
    <recommendedName>
        <fullName evidence="15">Cytochrome P450</fullName>
    </recommendedName>
</protein>
<evidence type="ECO:0000256" key="3">
    <source>
        <dbReference type="ARBA" id="ARBA00005179"/>
    </source>
</evidence>
<dbReference type="GO" id="GO:0004497">
    <property type="term" value="F:monooxygenase activity"/>
    <property type="evidence" value="ECO:0007669"/>
    <property type="project" value="UniProtKB-KW"/>
</dbReference>
<keyword evidence="8" id="KW-1133">Transmembrane helix</keyword>
<dbReference type="OrthoDB" id="2789670at2759"/>
<name>A0A2R6NLW3_9APHY</name>
<evidence type="ECO:0000256" key="4">
    <source>
        <dbReference type="ARBA" id="ARBA00010617"/>
    </source>
</evidence>
<evidence type="ECO:0000313" key="14">
    <source>
        <dbReference type="Proteomes" id="UP000186601"/>
    </source>
</evidence>
<evidence type="ECO:0000256" key="9">
    <source>
        <dbReference type="ARBA" id="ARBA00023002"/>
    </source>
</evidence>
<keyword evidence="11" id="KW-0503">Monooxygenase</keyword>
<dbReference type="STRING" id="98765.A0A2R6NLW3"/>
<dbReference type="InterPro" id="IPR002401">
    <property type="entry name" value="Cyt_P450_E_grp-I"/>
</dbReference>
<dbReference type="Pfam" id="PF00067">
    <property type="entry name" value="p450"/>
    <property type="match status" value="2"/>
</dbReference>
<sequence length="314" mass="36070">MDELTGWDWNFAFISYGQRWRSRRRFFHQHFNQNAVDAYYPVQSREVLAFLRRALESPGDVDIQSINLTLAAIIVDITYGIRITDINDRYIHLARQSVEAINESRRPGAFWLDYFPILKYVPAWVPGAAGKKLGRMYKPIVEEVRDRAFDAVKNDAQFSSITSFILAMATYPEVQRKAQQELDEVIGFKRLPDHSDRDALPYTHAVVLETFRWMPVVPLGIPHRVMVDDEYNGHRIPKGSMILAVQAMLHDPEEYPNPEAFNPDRFIKNGDLNPDVRNPYTIAFGFARDAEGTFVTTQPEPTTGFVSYVPTIAI</sequence>
<dbReference type="PANTHER" id="PTHR46300">
    <property type="entry name" value="P450, PUTATIVE (EUROFUNG)-RELATED-RELATED"/>
    <property type="match status" value="1"/>
</dbReference>
<dbReference type="EMBL" id="MLYV02001076">
    <property type="protein sequence ID" value="PSR73385.1"/>
    <property type="molecule type" value="Genomic_DNA"/>
</dbReference>
<proteinExistence type="inferred from homology"/>
<dbReference type="InterPro" id="IPR036396">
    <property type="entry name" value="Cyt_P450_sf"/>
</dbReference>
<evidence type="ECO:0000256" key="1">
    <source>
        <dbReference type="ARBA" id="ARBA00001971"/>
    </source>
</evidence>
<dbReference type="InterPro" id="IPR001128">
    <property type="entry name" value="Cyt_P450"/>
</dbReference>
<keyword evidence="6" id="KW-0812">Transmembrane</keyword>
<keyword evidence="14" id="KW-1185">Reference proteome</keyword>
<evidence type="ECO:0000256" key="5">
    <source>
        <dbReference type="ARBA" id="ARBA00022617"/>
    </source>
</evidence>
<comment type="cofactor">
    <cofactor evidence="1">
        <name>heme</name>
        <dbReference type="ChEBI" id="CHEBI:30413"/>
    </cofactor>
</comment>
<comment type="pathway">
    <text evidence="3">Secondary metabolite biosynthesis.</text>
</comment>
<evidence type="ECO:0000256" key="11">
    <source>
        <dbReference type="ARBA" id="ARBA00023033"/>
    </source>
</evidence>
<evidence type="ECO:0000256" key="6">
    <source>
        <dbReference type="ARBA" id="ARBA00022692"/>
    </source>
</evidence>
<dbReference type="GO" id="GO:0016020">
    <property type="term" value="C:membrane"/>
    <property type="evidence" value="ECO:0007669"/>
    <property type="project" value="UniProtKB-SubCell"/>
</dbReference>
<keyword evidence="5" id="KW-0349">Heme</keyword>
<evidence type="ECO:0000256" key="7">
    <source>
        <dbReference type="ARBA" id="ARBA00022723"/>
    </source>
</evidence>
<evidence type="ECO:0000256" key="10">
    <source>
        <dbReference type="ARBA" id="ARBA00023004"/>
    </source>
</evidence>
<dbReference type="SUPFAM" id="SSF48264">
    <property type="entry name" value="Cytochrome P450"/>
    <property type="match status" value="1"/>
</dbReference>
<dbReference type="GO" id="GO:0020037">
    <property type="term" value="F:heme binding"/>
    <property type="evidence" value="ECO:0007669"/>
    <property type="project" value="InterPro"/>
</dbReference>
<reference evidence="13 14" key="1">
    <citation type="submission" date="2018-02" db="EMBL/GenBank/DDBJ databases">
        <title>Genome sequence of the basidiomycete white-rot fungus Phlebia centrifuga.</title>
        <authorList>
            <person name="Granchi Z."/>
            <person name="Peng M."/>
            <person name="de Vries R.P."/>
            <person name="Hilden K."/>
            <person name="Makela M.R."/>
            <person name="Grigoriev I."/>
            <person name="Riley R."/>
        </authorList>
    </citation>
    <scope>NUCLEOTIDE SEQUENCE [LARGE SCALE GENOMIC DNA]</scope>
    <source>
        <strain evidence="13 14">FBCC195</strain>
    </source>
</reference>
<dbReference type="PRINTS" id="PR00463">
    <property type="entry name" value="EP450I"/>
</dbReference>
<comment type="subcellular location">
    <subcellularLocation>
        <location evidence="2">Membrane</location>
        <topology evidence="2">Single-pass membrane protein</topology>
    </subcellularLocation>
</comment>
<keyword evidence="10" id="KW-0408">Iron</keyword>
<dbReference type="InterPro" id="IPR050364">
    <property type="entry name" value="Cytochrome_P450_fung"/>
</dbReference>
<evidence type="ECO:0000256" key="8">
    <source>
        <dbReference type="ARBA" id="ARBA00022989"/>
    </source>
</evidence>
<accession>A0A2R6NLW3</accession>
<keyword evidence="12" id="KW-0472">Membrane</keyword>
<dbReference type="AlphaFoldDB" id="A0A2R6NLW3"/>
<dbReference type="GO" id="GO:0016705">
    <property type="term" value="F:oxidoreductase activity, acting on paired donors, with incorporation or reduction of molecular oxygen"/>
    <property type="evidence" value="ECO:0007669"/>
    <property type="project" value="InterPro"/>
</dbReference>
<dbReference type="Gene3D" id="1.10.630.10">
    <property type="entry name" value="Cytochrome P450"/>
    <property type="match status" value="2"/>
</dbReference>
<dbReference type="PANTHER" id="PTHR46300:SF7">
    <property type="entry name" value="P450, PUTATIVE (EUROFUNG)-RELATED"/>
    <property type="match status" value="1"/>
</dbReference>
<comment type="caution">
    <text evidence="13">The sequence shown here is derived from an EMBL/GenBank/DDBJ whole genome shotgun (WGS) entry which is preliminary data.</text>
</comment>
<dbReference type="Proteomes" id="UP000186601">
    <property type="component" value="Unassembled WGS sequence"/>
</dbReference>
<evidence type="ECO:0000256" key="12">
    <source>
        <dbReference type="ARBA" id="ARBA00023136"/>
    </source>
</evidence>
<evidence type="ECO:0000256" key="2">
    <source>
        <dbReference type="ARBA" id="ARBA00004167"/>
    </source>
</evidence>
<keyword evidence="9" id="KW-0560">Oxidoreductase</keyword>